<dbReference type="CDD" id="cd16026">
    <property type="entry name" value="GALNS_like"/>
    <property type="match status" value="1"/>
</dbReference>
<keyword evidence="4 8" id="KW-0732">Signal</keyword>
<dbReference type="AlphaFoldDB" id="A0A9X0YK13"/>
<evidence type="ECO:0000313" key="10">
    <source>
        <dbReference type="EMBL" id="MBP1840039.1"/>
    </source>
</evidence>
<dbReference type="PANTHER" id="PTHR42693:SF53">
    <property type="entry name" value="ENDO-4-O-SULFATASE"/>
    <property type="match status" value="1"/>
</dbReference>
<evidence type="ECO:0000256" key="5">
    <source>
        <dbReference type="ARBA" id="ARBA00022801"/>
    </source>
</evidence>
<dbReference type="RefSeq" id="WP_083495735.1">
    <property type="nucleotide sequence ID" value="NZ_JAGGJQ010000005.1"/>
</dbReference>
<keyword evidence="7" id="KW-0325">Glycoprotein</keyword>
<organism evidence="10 12">
    <name type="scientific">Formosa algae</name>
    <dbReference type="NCBI Taxonomy" id="225843"/>
    <lineage>
        <taxon>Bacteria</taxon>
        <taxon>Pseudomonadati</taxon>
        <taxon>Bacteroidota</taxon>
        <taxon>Flavobacteriia</taxon>
        <taxon>Flavobacteriales</taxon>
        <taxon>Flavobacteriaceae</taxon>
        <taxon>Formosa</taxon>
    </lineage>
</organism>
<keyword evidence="3" id="KW-0479">Metal-binding</keyword>
<dbReference type="EMBL" id="JAGGJQ010000005">
    <property type="protein sequence ID" value="MBP1840039.1"/>
    <property type="molecule type" value="Genomic_DNA"/>
</dbReference>
<dbReference type="FunFam" id="3.40.720.10:FF:000023">
    <property type="entry name" value="Arylsulfatase A"/>
    <property type="match status" value="1"/>
</dbReference>
<keyword evidence="6" id="KW-0106">Calcium</keyword>
<sequence length="464" mass="52403">MQKLTFILLFTIVFFSAKATLLAQAKNSKPNIIIVFTDDQGYQDVGVFGAPSINTPNLDKMAENGIKFTDFYSASSVCSPSRAALLTGSYPNRVGVPQVLWSNLSGGLSNEETTIANMLKKQNYATACIGKWHLGDKQEYLPTSQGFDMYYGIPFSNDMSVNPKSKIAKNIVFREGMTLDSLRDNKWRAGRVPLLQQDEVIEYPVDQSRITQRYTEQALNFIKQNKNEHFFLYLAHSMPHIPLYASANFKGKSKRGLYGDAVEEIDWSVGEILKTLMEEGIDENTLVIFTSDNGPWTSRGVNGGSALPLRGQKNETFEGGFRVPMIAQWNGEIKPASVSDKVISTIDVLPTVAYLTGADLPEYKIDGKNVWPILSGKQNKKSPHKKEGFFYYKDFNLEAVRQGDWKLRIIKDDVALYNLKDDISEQINLASTYPKKVKKLKKLMLDFDEELQKNKRNQKHLRSK</sequence>
<evidence type="ECO:0000256" key="6">
    <source>
        <dbReference type="ARBA" id="ARBA00022837"/>
    </source>
</evidence>
<dbReference type="PROSITE" id="PS00523">
    <property type="entry name" value="SULFATASE_1"/>
    <property type="match status" value="1"/>
</dbReference>
<dbReference type="OrthoDB" id="9766107at2"/>
<evidence type="ECO:0000313" key="12">
    <source>
        <dbReference type="Proteomes" id="UP001138672"/>
    </source>
</evidence>
<name>A0A9X0YK13_9FLAO</name>
<evidence type="ECO:0000256" key="1">
    <source>
        <dbReference type="ARBA" id="ARBA00001913"/>
    </source>
</evidence>
<reference evidence="10" key="1">
    <citation type="submission" date="2021-03" db="EMBL/GenBank/DDBJ databases">
        <title>Genomic Encyclopedia of Type Strains, Phase IV (KMG-IV): sequencing the most valuable type-strain genomes for metagenomic binning, comparative biology and taxonomic classification.</title>
        <authorList>
            <person name="Goeker M."/>
        </authorList>
    </citation>
    <scope>NUCLEOTIDE SEQUENCE</scope>
    <source>
        <strain evidence="10">DSM 15523</strain>
        <strain evidence="11 13">DSM 16476</strain>
    </source>
</reference>
<evidence type="ECO:0000313" key="11">
    <source>
        <dbReference type="EMBL" id="MDQ0335639.1"/>
    </source>
</evidence>
<dbReference type="GO" id="GO:0046872">
    <property type="term" value="F:metal ion binding"/>
    <property type="evidence" value="ECO:0007669"/>
    <property type="project" value="UniProtKB-KW"/>
</dbReference>
<feature type="signal peptide" evidence="8">
    <location>
        <begin position="1"/>
        <end position="19"/>
    </location>
</feature>
<dbReference type="InterPro" id="IPR000917">
    <property type="entry name" value="Sulfatase_N"/>
</dbReference>
<evidence type="ECO:0000256" key="3">
    <source>
        <dbReference type="ARBA" id="ARBA00022723"/>
    </source>
</evidence>
<evidence type="ECO:0000256" key="4">
    <source>
        <dbReference type="ARBA" id="ARBA00022729"/>
    </source>
</evidence>
<dbReference type="PANTHER" id="PTHR42693">
    <property type="entry name" value="ARYLSULFATASE FAMILY MEMBER"/>
    <property type="match status" value="1"/>
</dbReference>
<keyword evidence="13" id="KW-1185">Reference proteome</keyword>
<protein>
    <submittedName>
        <fullName evidence="10">Arylsulfatase A-like enzyme</fullName>
    </submittedName>
</protein>
<feature type="chain" id="PRO_5040848731" evidence="8">
    <location>
        <begin position="20"/>
        <end position="464"/>
    </location>
</feature>
<dbReference type="Proteomes" id="UP001138672">
    <property type="component" value="Unassembled WGS sequence"/>
</dbReference>
<dbReference type="Pfam" id="PF00884">
    <property type="entry name" value="Sulfatase"/>
    <property type="match status" value="1"/>
</dbReference>
<dbReference type="Proteomes" id="UP001231587">
    <property type="component" value="Unassembled WGS sequence"/>
</dbReference>
<dbReference type="Gene3D" id="3.30.1120.10">
    <property type="match status" value="1"/>
</dbReference>
<dbReference type="Gene3D" id="3.40.720.10">
    <property type="entry name" value="Alkaline Phosphatase, subunit A"/>
    <property type="match status" value="1"/>
</dbReference>
<comment type="similarity">
    <text evidence="2">Belongs to the sulfatase family.</text>
</comment>
<accession>A0A9X0YK13</accession>
<evidence type="ECO:0000256" key="8">
    <source>
        <dbReference type="SAM" id="SignalP"/>
    </source>
</evidence>
<dbReference type="InterPro" id="IPR024607">
    <property type="entry name" value="Sulfatase_CS"/>
</dbReference>
<dbReference type="SUPFAM" id="SSF53649">
    <property type="entry name" value="Alkaline phosphatase-like"/>
    <property type="match status" value="1"/>
</dbReference>
<comment type="caution">
    <text evidence="10">The sequence shown here is derived from an EMBL/GenBank/DDBJ whole genome shotgun (WGS) entry which is preliminary data.</text>
</comment>
<dbReference type="EMBL" id="JAUSUU010000006">
    <property type="protein sequence ID" value="MDQ0335639.1"/>
    <property type="molecule type" value="Genomic_DNA"/>
</dbReference>
<evidence type="ECO:0000256" key="7">
    <source>
        <dbReference type="ARBA" id="ARBA00023180"/>
    </source>
</evidence>
<dbReference type="GO" id="GO:0004065">
    <property type="term" value="F:arylsulfatase activity"/>
    <property type="evidence" value="ECO:0007669"/>
    <property type="project" value="TreeGrafter"/>
</dbReference>
<gene>
    <name evidence="10" type="ORF">J2Z56_001966</name>
    <name evidence="11" type="ORF">J2Z57_002090</name>
</gene>
<keyword evidence="5" id="KW-0378">Hydrolase</keyword>
<evidence type="ECO:0000313" key="13">
    <source>
        <dbReference type="Proteomes" id="UP001231587"/>
    </source>
</evidence>
<feature type="domain" description="Sulfatase N-terminal" evidence="9">
    <location>
        <begin position="30"/>
        <end position="357"/>
    </location>
</feature>
<dbReference type="InterPro" id="IPR017850">
    <property type="entry name" value="Alkaline_phosphatase_core_sf"/>
</dbReference>
<evidence type="ECO:0000256" key="2">
    <source>
        <dbReference type="ARBA" id="ARBA00008779"/>
    </source>
</evidence>
<proteinExistence type="inferred from homology"/>
<comment type="cofactor">
    <cofactor evidence="1">
        <name>Ca(2+)</name>
        <dbReference type="ChEBI" id="CHEBI:29108"/>
    </cofactor>
</comment>
<dbReference type="InterPro" id="IPR050738">
    <property type="entry name" value="Sulfatase"/>
</dbReference>
<evidence type="ECO:0000259" key="9">
    <source>
        <dbReference type="Pfam" id="PF00884"/>
    </source>
</evidence>